<name>A0ACC2S0H9_9FUNG</name>
<comment type="caution">
    <text evidence="1">The sequence shown here is derived from an EMBL/GenBank/DDBJ whole genome shotgun (WGS) entry which is preliminary data.</text>
</comment>
<sequence length="203" mass="22507">MTNKAPFINQENKLANPLAYPYSSRAIASDQTGCRGNTKRNTRDSGCGPKPFKRHVVVWDATVSYMWTSPETTKDSSPSHIFTLLNSSSDEYSKKEAYIFHDALRASPKLKPIQTDLASIVSSVDSFALQFLVKAVIARHLFSIILQSKKFGGVSPQEMADAIDYYSKAMSAFALASYIPPHLLQNVKSLLDDLLDITNKVIN</sequence>
<evidence type="ECO:0000313" key="2">
    <source>
        <dbReference type="Proteomes" id="UP001165960"/>
    </source>
</evidence>
<keyword evidence="2" id="KW-1185">Reference proteome</keyword>
<proteinExistence type="predicted"/>
<accession>A0ACC2S0H9</accession>
<protein>
    <submittedName>
        <fullName evidence="1">Uncharacterized protein</fullName>
    </submittedName>
</protein>
<reference evidence="1" key="1">
    <citation type="submission" date="2022-04" db="EMBL/GenBank/DDBJ databases">
        <title>Genome of the entomopathogenic fungus Entomophthora muscae.</title>
        <authorList>
            <person name="Elya C."/>
            <person name="Lovett B.R."/>
            <person name="Lee E."/>
            <person name="Macias A.M."/>
            <person name="Hajek A.E."/>
            <person name="De Bivort B.L."/>
            <person name="Kasson M.T."/>
            <person name="De Fine Licht H.H."/>
            <person name="Stajich J.E."/>
        </authorList>
    </citation>
    <scope>NUCLEOTIDE SEQUENCE</scope>
    <source>
        <strain evidence="1">Berkeley</strain>
    </source>
</reference>
<organism evidence="1 2">
    <name type="scientific">Entomophthora muscae</name>
    <dbReference type="NCBI Taxonomy" id="34485"/>
    <lineage>
        <taxon>Eukaryota</taxon>
        <taxon>Fungi</taxon>
        <taxon>Fungi incertae sedis</taxon>
        <taxon>Zoopagomycota</taxon>
        <taxon>Entomophthoromycotina</taxon>
        <taxon>Entomophthoromycetes</taxon>
        <taxon>Entomophthorales</taxon>
        <taxon>Entomophthoraceae</taxon>
        <taxon>Entomophthora</taxon>
    </lineage>
</organism>
<dbReference type="EMBL" id="QTSX02006320">
    <property type="protein sequence ID" value="KAJ9055811.1"/>
    <property type="molecule type" value="Genomic_DNA"/>
</dbReference>
<gene>
    <name evidence="1" type="ORF">DSO57_1039356</name>
</gene>
<evidence type="ECO:0000313" key="1">
    <source>
        <dbReference type="EMBL" id="KAJ9055811.1"/>
    </source>
</evidence>
<dbReference type="Proteomes" id="UP001165960">
    <property type="component" value="Unassembled WGS sequence"/>
</dbReference>